<accession>A0AAV4YFM2</accession>
<dbReference type="EMBL" id="BPLR01019195">
    <property type="protein sequence ID" value="GIZ05049.1"/>
    <property type="molecule type" value="Genomic_DNA"/>
</dbReference>
<gene>
    <name evidence="2" type="ORF">CEXT_582691</name>
</gene>
<comment type="caution">
    <text evidence="2">The sequence shown here is derived from an EMBL/GenBank/DDBJ whole genome shotgun (WGS) entry which is preliminary data.</text>
</comment>
<evidence type="ECO:0000313" key="3">
    <source>
        <dbReference type="Proteomes" id="UP001054945"/>
    </source>
</evidence>
<evidence type="ECO:0000256" key="1">
    <source>
        <dbReference type="SAM" id="MobiDB-lite"/>
    </source>
</evidence>
<dbReference type="AlphaFoldDB" id="A0AAV4YFM2"/>
<dbReference type="Proteomes" id="UP001054945">
    <property type="component" value="Unassembled WGS sequence"/>
</dbReference>
<proteinExistence type="predicted"/>
<reference evidence="2 3" key="1">
    <citation type="submission" date="2021-06" db="EMBL/GenBank/DDBJ databases">
        <title>Caerostris extrusa draft genome.</title>
        <authorList>
            <person name="Kono N."/>
            <person name="Arakawa K."/>
        </authorList>
    </citation>
    <scope>NUCLEOTIDE SEQUENCE [LARGE SCALE GENOMIC DNA]</scope>
</reference>
<feature type="compositionally biased region" description="Pro residues" evidence="1">
    <location>
        <begin position="80"/>
        <end position="90"/>
    </location>
</feature>
<name>A0AAV4YFM2_CAEEX</name>
<protein>
    <submittedName>
        <fullName evidence="2">Uncharacterized protein</fullName>
    </submittedName>
</protein>
<sequence>MNNGMEKMCKLRCICSIRTSLFQHGPSEWWMLYGIEKTHLPRMIHSARRRDTIQKREYLWPDQQRGGLHQRISSRGPRFYNPPPSAPQGPAPQKANRDDRFEKISHSGGVRINSCYEAPKISEGSVPKIPSFFLWFQSSRALESIYARFMEAVPPLNLRTASSEMEASYSIHPIGNCRV</sequence>
<feature type="region of interest" description="Disordered" evidence="1">
    <location>
        <begin position="64"/>
        <end position="97"/>
    </location>
</feature>
<keyword evidence="3" id="KW-1185">Reference proteome</keyword>
<organism evidence="2 3">
    <name type="scientific">Caerostris extrusa</name>
    <name type="common">Bark spider</name>
    <name type="synonym">Caerostris bankana</name>
    <dbReference type="NCBI Taxonomy" id="172846"/>
    <lineage>
        <taxon>Eukaryota</taxon>
        <taxon>Metazoa</taxon>
        <taxon>Ecdysozoa</taxon>
        <taxon>Arthropoda</taxon>
        <taxon>Chelicerata</taxon>
        <taxon>Arachnida</taxon>
        <taxon>Araneae</taxon>
        <taxon>Araneomorphae</taxon>
        <taxon>Entelegynae</taxon>
        <taxon>Araneoidea</taxon>
        <taxon>Araneidae</taxon>
        <taxon>Caerostris</taxon>
    </lineage>
</organism>
<evidence type="ECO:0000313" key="2">
    <source>
        <dbReference type="EMBL" id="GIZ05049.1"/>
    </source>
</evidence>